<gene>
    <name evidence="2" type="ORF">SNE40_000638</name>
</gene>
<organism evidence="2 3">
    <name type="scientific">Patella caerulea</name>
    <name type="common">Rayed Mediterranean limpet</name>
    <dbReference type="NCBI Taxonomy" id="87958"/>
    <lineage>
        <taxon>Eukaryota</taxon>
        <taxon>Metazoa</taxon>
        <taxon>Spiralia</taxon>
        <taxon>Lophotrochozoa</taxon>
        <taxon>Mollusca</taxon>
        <taxon>Gastropoda</taxon>
        <taxon>Patellogastropoda</taxon>
        <taxon>Patelloidea</taxon>
        <taxon>Patellidae</taxon>
        <taxon>Patella</taxon>
    </lineage>
</organism>
<protein>
    <submittedName>
        <fullName evidence="2">Uncharacterized protein</fullName>
    </submittedName>
</protein>
<proteinExistence type="predicted"/>
<accession>A0AAN8KHI2</accession>
<keyword evidence="3" id="KW-1185">Reference proteome</keyword>
<dbReference type="Proteomes" id="UP001347796">
    <property type="component" value="Unassembled WGS sequence"/>
</dbReference>
<dbReference type="AlphaFoldDB" id="A0AAN8KHI2"/>
<comment type="caution">
    <text evidence="2">The sequence shown here is derived from an EMBL/GenBank/DDBJ whole genome shotgun (WGS) entry which is preliminary data.</text>
</comment>
<evidence type="ECO:0000313" key="2">
    <source>
        <dbReference type="EMBL" id="KAK6195158.1"/>
    </source>
</evidence>
<name>A0AAN8KHI2_PATCE</name>
<reference evidence="2 3" key="1">
    <citation type="submission" date="2024-01" db="EMBL/GenBank/DDBJ databases">
        <title>The genome of the rayed Mediterranean limpet Patella caerulea (Linnaeus, 1758).</title>
        <authorList>
            <person name="Anh-Thu Weber A."/>
            <person name="Halstead-Nussloch G."/>
        </authorList>
    </citation>
    <scope>NUCLEOTIDE SEQUENCE [LARGE SCALE GENOMIC DNA]</scope>
    <source>
        <strain evidence="2">AATW-2023a</strain>
        <tissue evidence="2">Whole specimen</tissue>
    </source>
</reference>
<evidence type="ECO:0000256" key="1">
    <source>
        <dbReference type="SAM" id="SignalP"/>
    </source>
</evidence>
<feature type="signal peptide" evidence="1">
    <location>
        <begin position="1"/>
        <end position="21"/>
    </location>
</feature>
<feature type="chain" id="PRO_5043055848" evidence="1">
    <location>
        <begin position="22"/>
        <end position="85"/>
    </location>
</feature>
<sequence length="85" mass="9871">MNSKVVLFLVGMVMVVMTARATLQDNFNECEKTCKGTLHHCIKLYDCEHLTEDQYHTCEGPCWKFANHCYQRCVTREMAIDATQH</sequence>
<evidence type="ECO:0000313" key="3">
    <source>
        <dbReference type="Proteomes" id="UP001347796"/>
    </source>
</evidence>
<dbReference type="EMBL" id="JAZGQO010000001">
    <property type="protein sequence ID" value="KAK6195158.1"/>
    <property type="molecule type" value="Genomic_DNA"/>
</dbReference>
<keyword evidence="1" id="KW-0732">Signal</keyword>